<keyword evidence="3 6" id="KW-0808">Transferase</keyword>
<name>A0ABV0EDD6_9BURK</name>
<comment type="catalytic activity">
    <reaction evidence="1 6">
        <text>adenosine 5'-phosphosulfate + ATP = 3'-phosphoadenylyl sulfate + ADP + H(+)</text>
        <dbReference type="Rhea" id="RHEA:24152"/>
        <dbReference type="ChEBI" id="CHEBI:15378"/>
        <dbReference type="ChEBI" id="CHEBI:30616"/>
        <dbReference type="ChEBI" id="CHEBI:58243"/>
        <dbReference type="ChEBI" id="CHEBI:58339"/>
        <dbReference type="ChEBI" id="CHEBI:456216"/>
        <dbReference type="EC" id="2.7.1.25"/>
    </reaction>
</comment>
<dbReference type="NCBIfam" id="NF004040">
    <property type="entry name" value="PRK05537.1"/>
    <property type="match status" value="1"/>
</dbReference>
<comment type="function">
    <text evidence="6">Catalyzes the synthesis of activated sulfate.</text>
</comment>
<gene>
    <name evidence="6" type="primary">cysC</name>
    <name evidence="10" type="ORF">V6E02_05595</name>
</gene>
<accession>A0ABV0EDD6</accession>
<dbReference type="NCBIfam" id="TIGR00455">
    <property type="entry name" value="apsK"/>
    <property type="match status" value="1"/>
</dbReference>
<feature type="domain" description="ATP-sulfurylase PUA-like" evidence="9">
    <location>
        <begin position="7"/>
        <end position="129"/>
    </location>
</feature>
<dbReference type="SUPFAM" id="SSF88697">
    <property type="entry name" value="PUA domain-like"/>
    <property type="match status" value="1"/>
</dbReference>
<evidence type="ECO:0000259" key="8">
    <source>
        <dbReference type="Pfam" id="PF01747"/>
    </source>
</evidence>
<feature type="binding site" evidence="6">
    <location>
        <begin position="387"/>
        <end position="394"/>
    </location>
    <ligand>
        <name>ATP</name>
        <dbReference type="ChEBI" id="CHEBI:30616"/>
    </ligand>
</feature>
<dbReference type="Pfam" id="PF14306">
    <property type="entry name" value="PUA_2"/>
    <property type="match status" value="1"/>
</dbReference>
<feature type="domain" description="APS kinase" evidence="7">
    <location>
        <begin position="379"/>
        <end position="531"/>
    </location>
</feature>
<dbReference type="Gene3D" id="3.10.400.10">
    <property type="entry name" value="Sulfate adenylyltransferase"/>
    <property type="match status" value="1"/>
</dbReference>
<dbReference type="Gene3D" id="3.40.50.620">
    <property type="entry name" value="HUPs"/>
    <property type="match status" value="1"/>
</dbReference>
<evidence type="ECO:0000256" key="3">
    <source>
        <dbReference type="ARBA" id="ARBA00022679"/>
    </source>
</evidence>
<dbReference type="InterPro" id="IPR050512">
    <property type="entry name" value="Sulf_AdTrans/APS_kinase"/>
</dbReference>
<dbReference type="NCBIfam" id="NF003013">
    <property type="entry name" value="PRK03846.1"/>
    <property type="match status" value="1"/>
</dbReference>
<keyword evidence="10" id="KW-0548">Nucleotidyltransferase</keyword>
<dbReference type="SUPFAM" id="SSF52540">
    <property type="entry name" value="P-loop containing nucleoside triphosphate hydrolases"/>
    <property type="match status" value="1"/>
</dbReference>
<evidence type="ECO:0000256" key="1">
    <source>
        <dbReference type="ARBA" id="ARBA00001823"/>
    </source>
</evidence>
<dbReference type="HAMAP" id="MF_00065">
    <property type="entry name" value="Adenylyl_sulf_kinase"/>
    <property type="match status" value="1"/>
</dbReference>
<dbReference type="PANTHER" id="PTHR42700:SF1">
    <property type="entry name" value="SULFATE ADENYLYLTRANSFERASE"/>
    <property type="match status" value="1"/>
</dbReference>
<dbReference type="PANTHER" id="PTHR42700">
    <property type="entry name" value="SULFATE ADENYLYLTRANSFERASE"/>
    <property type="match status" value="1"/>
</dbReference>
<dbReference type="SUPFAM" id="SSF52374">
    <property type="entry name" value="Nucleotidylyl transferase"/>
    <property type="match status" value="1"/>
</dbReference>
<evidence type="ECO:0000256" key="6">
    <source>
        <dbReference type="HAMAP-Rule" id="MF_00065"/>
    </source>
</evidence>
<comment type="caution">
    <text evidence="6">Lacks conserved residue(s) required for the propagation of feature annotation.</text>
</comment>
<dbReference type="GO" id="GO:0016779">
    <property type="term" value="F:nucleotidyltransferase activity"/>
    <property type="evidence" value="ECO:0007669"/>
    <property type="project" value="UniProtKB-KW"/>
</dbReference>
<feature type="domain" description="Sulphate adenylyltransferase catalytic" evidence="8">
    <location>
        <begin position="160"/>
        <end position="371"/>
    </location>
</feature>
<proteinExistence type="inferred from homology"/>
<organism evidence="10 11">
    <name type="scientific">Thiobacter aerophilum</name>
    <dbReference type="NCBI Taxonomy" id="3121275"/>
    <lineage>
        <taxon>Bacteria</taxon>
        <taxon>Pseudomonadati</taxon>
        <taxon>Pseudomonadota</taxon>
        <taxon>Betaproteobacteria</taxon>
        <taxon>Burkholderiales</taxon>
        <taxon>Thiobacteraceae</taxon>
        <taxon>Thiobacter</taxon>
    </lineage>
</organism>
<dbReference type="InterPro" id="IPR027417">
    <property type="entry name" value="P-loop_NTPase"/>
</dbReference>
<comment type="similarity">
    <text evidence="6">Belongs to the APS kinase family.</text>
</comment>
<comment type="caution">
    <text evidence="10">The sequence shown here is derived from an EMBL/GenBank/DDBJ whole genome shotgun (WGS) entry which is preliminary data.</text>
</comment>
<dbReference type="RefSeq" id="WP_347307789.1">
    <property type="nucleotide sequence ID" value="NZ_JBAJEX010000003.1"/>
</dbReference>
<keyword evidence="11" id="KW-1185">Reference proteome</keyword>
<dbReference type="Pfam" id="PF01583">
    <property type="entry name" value="APS_kinase"/>
    <property type="match status" value="1"/>
</dbReference>
<keyword evidence="6" id="KW-0597">Phosphoprotein</keyword>
<dbReference type="InterPro" id="IPR024951">
    <property type="entry name" value="Sulfurylase_cat_dom"/>
</dbReference>
<evidence type="ECO:0000313" key="10">
    <source>
        <dbReference type="EMBL" id="MEO1766681.1"/>
    </source>
</evidence>
<dbReference type="CDD" id="cd02027">
    <property type="entry name" value="APSK"/>
    <property type="match status" value="1"/>
</dbReference>
<evidence type="ECO:0000256" key="2">
    <source>
        <dbReference type="ARBA" id="ARBA00012121"/>
    </source>
</evidence>
<dbReference type="Pfam" id="PF01747">
    <property type="entry name" value="ATP-sulfurylase"/>
    <property type="match status" value="1"/>
</dbReference>
<dbReference type="InterPro" id="IPR015947">
    <property type="entry name" value="PUA-like_sf"/>
</dbReference>
<dbReference type="InterPro" id="IPR014729">
    <property type="entry name" value="Rossmann-like_a/b/a_fold"/>
</dbReference>
<dbReference type="Gene3D" id="3.40.50.300">
    <property type="entry name" value="P-loop containing nucleotide triphosphate hydrolases"/>
    <property type="match status" value="1"/>
</dbReference>
<evidence type="ECO:0000259" key="9">
    <source>
        <dbReference type="Pfam" id="PF14306"/>
    </source>
</evidence>
<keyword evidence="4 6" id="KW-0547">Nucleotide-binding</keyword>
<evidence type="ECO:0000259" key="7">
    <source>
        <dbReference type="Pfam" id="PF01583"/>
    </source>
</evidence>
<dbReference type="GO" id="GO:0016301">
    <property type="term" value="F:kinase activity"/>
    <property type="evidence" value="ECO:0007669"/>
    <property type="project" value="UniProtKB-KW"/>
</dbReference>
<protein>
    <recommendedName>
        <fullName evidence="2 6">Adenylyl-sulfate kinase</fullName>
        <ecNumber evidence="2 6">2.7.1.25</ecNumber>
    </recommendedName>
    <alternativeName>
        <fullName evidence="6">APS kinase</fullName>
    </alternativeName>
    <alternativeName>
        <fullName evidence="6">ATP adenosine-5'-phosphosulfate 3'-phosphotransferase</fullName>
    </alternativeName>
    <alternativeName>
        <fullName evidence="6">Adenosine-5'-phosphosulfate kinase</fullName>
    </alternativeName>
</protein>
<evidence type="ECO:0000313" key="11">
    <source>
        <dbReference type="Proteomes" id="UP001482231"/>
    </source>
</evidence>
<dbReference type="EC" id="2.7.1.25" evidence="2 6"/>
<reference evidence="10 11" key="1">
    <citation type="submission" date="2024-02" db="EMBL/GenBank/DDBJ databases">
        <title>New thermophilic sulfur-oxidizing bacteria from a hot springs of the Uzon caldera (Kamchatka, Russia).</title>
        <authorList>
            <person name="Dukat A.M."/>
            <person name="Elcheninov A.G."/>
            <person name="Frolov E.N."/>
        </authorList>
    </citation>
    <scope>NUCLEOTIDE SEQUENCE [LARGE SCALE GENOMIC DNA]</scope>
    <source>
        <strain evidence="10 11">AK1</strain>
    </source>
</reference>
<comment type="pathway">
    <text evidence="6">Sulfur metabolism; hydrogen sulfide biosynthesis; sulfite from sulfate: step 2/3.</text>
</comment>
<dbReference type="Proteomes" id="UP001482231">
    <property type="component" value="Unassembled WGS sequence"/>
</dbReference>
<dbReference type="EMBL" id="JBAJEX010000003">
    <property type="protein sequence ID" value="MEO1766681.1"/>
    <property type="molecule type" value="Genomic_DNA"/>
</dbReference>
<sequence>MTDTLPAPYGGRLVNLLVDEKRAAALREEARDLPDLDLTREQLCELELLLNGGFSPLTGYLGEADYRAVLATGHLSDGTWWPWPLVLRLTEKQATGMTPGRRYALRDPEGFMPAVLTVADVWPADERLERAALGTSPGGICVGGTVEGVALPPRHDFLEWRFTPAALRAQFERRGFKRVIAYQTAHPLQRMHEAFVVKASLDREANLLLHGVAGVLPANEAEYFSRVRAWQAAVKHLPPALSVLALLPLAQLPPGPRGVMLRAILARNHGCAHLIVGGEQTSAGEQRRGADILAEVQATLPEAVQAVGVELVPFRRMVYVEDRAQFLPEEDVVAGARRLAFTAQEFERRLDWGLNIPAWYAWPEVVAALQRAYPPRHQQGFCVFCTGLSGAGKSTLAKALQIRLLEITGRQVTLLDGDIVRKHLSSELGFSREHREINVRRIGYVASEIVKHRGIAICAPIAPYRESRRAVRQMIRQYGGFFEVYVATPIEVCEARDRKGLYAKARAGLIQAFTGVSDPYEAPEQPELALDTSELTVDEAVQRVLIKLEQEGYLR</sequence>
<keyword evidence="6 10" id="KW-0418">Kinase</keyword>
<dbReference type="InterPro" id="IPR059117">
    <property type="entry name" value="APS_kinase_dom"/>
</dbReference>
<dbReference type="InterPro" id="IPR002891">
    <property type="entry name" value="APS"/>
</dbReference>
<keyword evidence="5 6" id="KW-0067">ATP-binding</keyword>
<dbReference type="InterPro" id="IPR025980">
    <property type="entry name" value="ATP-Sase_PUA-like_dom"/>
</dbReference>
<evidence type="ECO:0000256" key="4">
    <source>
        <dbReference type="ARBA" id="ARBA00022741"/>
    </source>
</evidence>
<evidence type="ECO:0000256" key="5">
    <source>
        <dbReference type="ARBA" id="ARBA00022840"/>
    </source>
</evidence>